<dbReference type="Proteomes" id="UP000823388">
    <property type="component" value="Chromosome 6K"/>
</dbReference>
<keyword evidence="2" id="KW-1133">Transmembrane helix</keyword>
<dbReference type="EMBL" id="CM029047">
    <property type="protein sequence ID" value="KAG2583308.1"/>
    <property type="molecule type" value="Genomic_DNA"/>
</dbReference>
<evidence type="ECO:0000256" key="1">
    <source>
        <dbReference type="SAM" id="MobiDB-lite"/>
    </source>
</evidence>
<keyword evidence="2" id="KW-0472">Membrane</keyword>
<dbReference type="AlphaFoldDB" id="A0A8T0RDV9"/>
<keyword evidence="4" id="KW-1185">Reference proteome</keyword>
<evidence type="ECO:0000256" key="2">
    <source>
        <dbReference type="SAM" id="Phobius"/>
    </source>
</evidence>
<reference evidence="3 4" key="1">
    <citation type="submission" date="2020-05" db="EMBL/GenBank/DDBJ databases">
        <title>WGS assembly of Panicum virgatum.</title>
        <authorList>
            <person name="Lovell J.T."/>
            <person name="Jenkins J."/>
            <person name="Shu S."/>
            <person name="Juenger T.E."/>
            <person name="Schmutz J."/>
        </authorList>
    </citation>
    <scope>NUCLEOTIDE SEQUENCE [LARGE SCALE GENOMIC DNA]</scope>
    <source>
        <strain evidence="4">cv. AP13</strain>
    </source>
</reference>
<feature type="region of interest" description="Disordered" evidence="1">
    <location>
        <begin position="1"/>
        <end position="22"/>
    </location>
</feature>
<feature type="compositionally biased region" description="Pro residues" evidence="1">
    <location>
        <begin position="11"/>
        <end position="21"/>
    </location>
</feature>
<proteinExistence type="predicted"/>
<evidence type="ECO:0000313" key="4">
    <source>
        <dbReference type="Proteomes" id="UP000823388"/>
    </source>
</evidence>
<name>A0A8T0RDV9_PANVG</name>
<organism evidence="3 4">
    <name type="scientific">Panicum virgatum</name>
    <name type="common">Blackwell switchgrass</name>
    <dbReference type="NCBI Taxonomy" id="38727"/>
    <lineage>
        <taxon>Eukaryota</taxon>
        <taxon>Viridiplantae</taxon>
        <taxon>Streptophyta</taxon>
        <taxon>Embryophyta</taxon>
        <taxon>Tracheophyta</taxon>
        <taxon>Spermatophyta</taxon>
        <taxon>Magnoliopsida</taxon>
        <taxon>Liliopsida</taxon>
        <taxon>Poales</taxon>
        <taxon>Poaceae</taxon>
        <taxon>PACMAD clade</taxon>
        <taxon>Panicoideae</taxon>
        <taxon>Panicodae</taxon>
        <taxon>Paniceae</taxon>
        <taxon>Panicinae</taxon>
        <taxon>Panicum</taxon>
        <taxon>Panicum sect. Hiantes</taxon>
    </lineage>
</organism>
<feature type="transmembrane region" description="Helical" evidence="2">
    <location>
        <begin position="35"/>
        <end position="60"/>
    </location>
</feature>
<evidence type="ECO:0000313" key="3">
    <source>
        <dbReference type="EMBL" id="KAG2583308.1"/>
    </source>
</evidence>
<feature type="transmembrane region" description="Helical" evidence="2">
    <location>
        <begin position="134"/>
        <end position="153"/>
    </location>
</feature>
<protein>
    <submittedName>
        <fullName evidence="3">Uncharacterized protein</fullName>
    </submittedName>
</protein>
<feature type="transmembrane region" description="Helical" evidence="2">
    <location>
        <begin position="180"/>
        <end position="199"/>
    </location>
</feature>
<sequence length="204" mass="21514">MADIEGAARAPPRPAPPPPAPRAATAEMKAAVADAIIYCFVSTMFVGSAASAALVVARYAFGGGSTNAHAVVAFARDASLRALAAELLLCPFTILLLLLQPEPPEGVILIRDVFVTVQLHGPELPEARCRRQGAGYGLIPLLLFIVLSTAMLVSPLLQERSPAKRCCVETVGPAALIPDIGSFGCSVMVICVFIPYMLVQLRNY</sequence>
<feature type="transmembrane region" description="Helical" evidence="2">
    <location>
        <begin position="80"/>
        <end position="99"/>
    </location>
</feature>
<comment type="caution">
    <text evidence="3">The sequence shown here is derived from an EMBL/GenBank/DDBJ whole genome shotgun (WGS) entry which is preliminary data.</text>
</comment>
<accession>A0A8T0RDV9</accession>
<keyword evidence="2" id="KW-0812">Transmembrane</keyword>
<gene>
    <name evidence="3" type="ORF">PVAP13_6KG244818</name>
</gene>